<dbReference type="InterPro" id="IPR036864">
    <property type="entry name" value="Zn2-C6_fun-type_DNA-bd_sf"/>
</dbReference>
<sequence length="616" mass="68458">MSTAARSKRKKPPACDYCKSHRVICHSQSNGSCPRCVEKGVNCKTTPVIRRKRRTKAELAQASAKETISNPSAFNSPSSGPAHHSPSVTVQCNGDLSTMVIVRPQVMLVTDNSTEPVPVPPTLQLSTELVKDLMQIPRNVPYDTHPLIANPVLPLSQLKMKLQLHSWDLHSLSPEDRVLASCLLTFSALYSMNPCIIGHGEICAEESQILTSPSPLKTPVVCDLRQFGFQREFFVRQLWAESLWLANQAGIATNTSKENAASCWILGYLRYVILDQGASAFSSACVYHLRTLAEAGMIERHDGGMLELRGYMIVESASALMTRKNIPLTPNDEKLIVPVKPEPLEQLIRTFATKACSASEMFLSIHTFTHNLVHLARETVENLSGAFARSQPLDECFLIKHFASLDVFHTYLIATLRQISRLVQSRPPLERTRSYYLRACAQGFAVSWGSLVFALFELIRDRSMCCGKANGSGSSSVGITVAGEMSDDRLLMHLRHTRKLASRTAVEISETIRDVPSVTRLIPPGDSRRWVSFLMLEENVVGITREQCFQALECFRDALKLMGFLHADRTGVVEAINERLACYAVGNIHTQQEAPSQDLRSFYGAGSGYSWFETRL</sequence>
<dbReference type="InterPro" id="IPR001138">
    <property type="entry name" value="Zn2Cys6_DnaBD"/>
</dbReference>
<dbReference type="Gene3D" id="4.10.240.10">
    <property type="entry name" value="Zn(2)-C6 fungal-type DNA-binding domain"/>
    <property type="match status" value="1"/>
</dbReference>
<comment type="caution">
    <text evidence="3">The sequence shown here is derived from an EMBL/GenBank/DDBJ whole genome shotgun (WGS) entry which is preliminary data.</text>
</comment>
<dbReference type="GO" id="GO:0008270">
    <property type="term" value="F:zinc ion binding"/>
    <property type="evidence" value="ECO:0007669"/>
    <property type="project" value="InterPro"/>
</dbReference>
<dbReference type="GO" id="GO:0000981">
    <property type="term" value="F:DNA-binding transcription factor activity, RNA polymerase II-specific"/>
    <property type="evidence" value="ECO:0007669"/>
    <property type="project" value="InterPro"/>
</dbReference>
<feature type="domain" description="Zn(2)-C6 fungal-type" evidence="2">
    <location>
        <begin position="14"/>
        <end position="43"/>
    </location>
</feature>
<proteinExistence type="predicted"/>
<dbReference type="AlphaFoldDB" id="A0A9W9ABQ2"/>
<evidence type="ECO:0000313" key="3">
    <source>
        <dbReference type="EMBL" id="KAJ4478430.1"/>
    </source>
</evidence>
<evidence type="ECO:0000256" key="1">
    <source>
        <dbReference type="SAM" id="MobiDB-lite"/>
    </source>
</evidence>
<dbReference type="EMBL" id="JAOTPV010000009">
    <property type="protein sequence ID" value="KAJ4478430.1"/>
    <property type="molecule type" value="Genomic_DNA"/>
</dbReference>
<keyword evidence="4" id="KW-1185">Reference proteome</keyword>
<organism evidence="3 4">
    <name type="scientific">Lentinula aciculospora</name>
    <dbReference type="NCBI Taxonomy" id="153920"/>
    <lineage>
        <taxon>Eukaryota</taxon>
        <taxon>Fungi</taxon>
        <taxon>Dikarya</taxon>
        <taxon>Basidiomycota</taxon>
        <taxon>Agaricomycotina</taxon>
        <taxon>Agaricomycetes</taxon>
        <taxon>Agaricomycetidae</taxon>
        <taxon>Agaricales</taxon>
        <taxon>Marasmiineae</taxon>
        <taxon>Omphalotaceae</taxon>
        <taxon>Lentinula</taxon>
    </lineage>
</organism>
<evidence type="ECO:0000313" key="4">
    <source>
        <dbReference type="Proteomes" id="UP001150266"/>
    </source>
</evidence>
<name>A0A9W9ABQ2_9AGAR</name>
<feature type="region of interest" description="Disordered" evidence="1">
    <location>
        <begin position="53"/>
        <end position="87"/>
    </location>
</feature>
<reference evidence="3" key="1">
    <citation type="submission" date="2022-08" db="EMBL/GenBank/DDBJ databases">
        <title>A Global Phylogenomic Analysis of the Shiitake Genus Lentinula.</title>
        <authorList>
            <consortium name="DOE Joint Genome Institute"/>
            <person name="Sierra-Patev S."/>
            <person name="Min B."/>
            <person name="Naranjo-Ortiz M."/>
            <person name="Looney B."/>
            <person name="Konkel Z."/>
            <person name="Slot J.C."/>
            <person name="Sakamoto Y."/>
            <person name="Steenwyk J.L."/>
            <person name="Rokas A."/>
            <person name="Carro J."/>
            <person name="Camarero S."/>
            <person name="Ferreira P."/>
            <person name="Molpeceres G."/>
            <person name="Ruiz-Duenas F.J."/>
            <person name="Serrano A."/>
            <person name="Henrissat B."/>
            <person name="Drula E."/>
            <person name="Hughes K.W."/>
            <person name="Mata J.L."/>
            <person name="Ishikawa N.K."/>
            <person name="Vargas-Isla R."/>
            <person name="Ushijima S."/>
            <person name="Smith C.A."/>
            <person name="Ahrendt S."/>
            <person name="Andreopoulos W."/>
            <person name="He G."/>
            <person name="Labutti K."/>
            <person name="Lipzen A."/>
            <person name="Ng V."/>
            <person name="Riley R."/>
            <person name="Sandor L."/>
            <person name="Barry K."/>
            <person name="Martinez A.T."/>
            <person name="Xiao Y."/>
            <person name="Gibbons J.G."/>
            <person name="Terashima K."/>
            <person name="Grigoriev I.V."/>
            <person name="Hibbett D.S."/>
        </authorList>
    </citation>
    <scope>NUCLEOTIDE SEQUENCE</scope>
    <source>
        <strain evidence="3">JLM2183</strain>
    </source>
</reference>
<gene>
    <name evidence="3" type="ORF">J3R30DRAFT_3703258</name>
</gene>
<dbReference type="Proteomes" id="UP001150266">
    <property type="component" value="Unassembled WGS sequence"/>
</dbReference>
<feature type="compositionally biased region" description="Low complexity" evidence="1">
    <location>
        <begin position="76"/>
        <end position="87"/>
    </location>
</feature>
<protein>
    <recommendedName>
        <fullName evidence="2">Zn(2)-C6 fungal-type domain-containing protein</fullName>
    </recommendedName>
</protein>
<evidence type="ECO:0000259" key="2">
    <source>
        <dbReference type="PROSITE" id="PS00463"/>
    </source>
</evidence>
<dbReference type="SUPFAM" id="SSF57701">
    <property type="entry name" value="Zn2/Cys6 DNA-binding domain"/>
    <property type="match status" value="1"/>
</dbReference>
<dbReference type="OrthoDB" id="2861608at2759"/>
<dbReference type="PROSITE" id="PS00463">
    <property type="entry name" value="ZN2_CY6_FUNGAL_1"/>
    <property type="match status" value="1"/>
</dbReference>
<feature type="compositionally biased region" description="Polar residues" evidence="1">
    <location>
        <begin position="64"/>
        <end position="75"/>
    </location>
</feature>
<accession>A0A9W9ABQ2</accession>